<organism evidence="1 2">
    <name type="scientific">Brassica napus</name>
    <name type="common">Rape</name>
    <dbReference type="NCBI Taxonomy" id="3708"/>
    <lineage>
        <taxon>Eukaryota</taxon>
        <taxon>Viridiplantae</taxon>
        <taxon>Streptophyta</taxon>
        <taxon>Embryophyta</taxon>
        <taxon>Tracheophyta</taxon>
        <taxon>Spermatophyta</taxon>
        <taxon>Magnoliopsida</taxon>
        <taxon>eudicotyledons</taxon>
        <taxon>Gunneridae</taxon>
        <taxon>Pentapetalae</taxon>
        <taxon>rosids</taxon>
        <taxon>malvids</taxon>
        <taxon>Brassicales</taxon>
        <taxon>Brassicaceae</taxon>
        <taxon>Brassiceae</taxon>
        <taxon>Brassica</taxon>
    </lineage>
</organism>
<keyword evidence="2" id="KW-1185">Reference proteome</keyword>
<accession>A0A078J7X8</accession>
<protein>
    <submittedName>
        <fullName evidence="1">BnaC02g48680D protein</fullName>
    </submittedName>
</protein>
<reference evidence="1 2" key="1">
    <citation type="journal article" date="2014" name="Science">
        <title>Plant genetics. Early allopolyploid evolution in the post-Neolithic Brassica napus oilseed genome.</title>
        <authorList>
            <person name="Chalhoub B."/>
            <person name="Denoeud F."/>
            <person name="Liu S."/>
            <person name="Parkin I.A."/>
            <person name="Tang H."/>
            <person name="Wang X."/>
            <person name="Chiquet J."/>
            <person name="Belcram H."/>
            <person name="Tong C."/>
            <person name="Samans B."/>
            <person name="Correa M."/>
            <person name="Da Silva C."/>
            <person name="Just J."/>
            <person name="Falentin C."/>
            <person name="Koh C.S."/>
            <person name="Le Clainche I."/>
            <person name="Bernard M."/>
            <person name="Bento P."/>
            <person name="Noel B."/>
            <person name="Labadie K."/>
            <person name="Alberti A."/>
            <person name="Charles M."/>
            <person name="Arnaud D."/>
            <person name="Guo H."/>
            <person name="Daviaud C."/>
            <person name="Alamery S."/>
            <person name="Jabbari K."/>
            <person name="Zhao M."/>
            <person name="Edger P.P."/>
            <person name="Chelaifa H."/>
            <person name="Tack D."/>
            <person name="Lassalle G."/>
            <person name="Mestiri I."/>
            <person name="Schnel N."/>
            <person name="Le Paslier M.C."/>
            <person name="Fan G."/>
            <person name="Renault V."/>
            <person name="Bayer P.E."/>
            <person name="Golicz A.A."/>
            <person name="Manoli S."/>
            <person name="Lee T.H."/>
            <person name="Thi V.H."/>
            <person name="Chalabi S."/>
            <person name="Hu Q."/>
            <person name="Fan C."/>
            <person name="Tollenaere R."/>
            <person name="Lu Y."/>
            <person name="Battail C."/>
            <person name="Shen J."/>
            <person name="Sidebottom C.H."/>
            <person name="Wang X."/>
            <person name="Canaguier A."/>
            <person name="Chauveau A."/>
            <person name="Berard A."/>
            <person name="Deniot G."/>
            <person name="Guan M."/>
            <person name="Liu Z."/>
            <person name="Sun F."/>
            <person name="Lim Y.P."/>
            <person name="Lyons E."/>
            <person name="Town C.D."/>
            <person name="Bancroft I."/>
            <person name="Wang X."/>
            <person name="Meng J."/>
            <person name="Ma J."/>
            <person name="Pires J.C."/>
            <person name="King G.J."/>
            <person name="Brunel D."/>
            <person name="Delourme R."/>
            <person name="Renard M."/>
            <person name="Aury J.M."/>
            <person name="Adams K.L."/>
            <person name="Batley J."/>
            <person name="Snowdon R.J."/>
            <person name="Tost J."/>
            <person name="Edwards D."/>
            <person name="Zhou Y."/>
            <person name="Hua W."/>
            <person name="Sharpe A.G."/>
            <person name="Paterson A.H."/>
            <person name="Guan C."/>
            <person name="Wincker P."/>
        </authorList>
    </citation>
    <scope>NUCLEOTIDE SEQUENCE [LARGE SCALE GENOMIC DNA]</scope>
    <source>
        <strain evidence="2">cv. Darmor-bzh</strain>
    </source>
</reference>
<gene>
    <name evidence="1" type="primary">BnaC02g48680D</name>
    <name evidence="1" type="ORF">GSBRNA2T00027407001</name>
</gene>
<dbReference type="PaxDb" id="3708-A0A078J7X8"/>
<name>A0A078J7X8_BRANA</name>
<evidence type="ECO:0000313" key="2">
    <source>
        <dbReference type="Proteomes" id="UP000028999"/>
    </source>
</evidence>
<proteinExistence type="predicted"/>
<dbReference type="Proteomes" id="UP000028999">
    <property type="component" value="Unassembled WGS sequence"/>
</dbReference>
<evidence type="ECO:0000313" key="1">
    <source>
        <dbReference type="EMBL" id="CDY59588.1"/>
    </source>
</evidence>
<dbReference type="AlphaFoldDB" id="A0A078J7X8"/>
<sequence length="18" mass="2268">MHGQVQHKFRQRLINNFN</sequence>
<dbReference type="EMBL" id="LK033784">
    <property type="protein sequence ID" value="CDY59588.1"/>
    <property type="molecule type" value="Genomic_DNA"/>
</dbReference>